<evidence type="ECO:0000259" key="1">
    <source>
        <dbReference type="PROSITE" id="PS50280"/>
    </source>
</evidence>
<dbReference type="InterPro" id="IPR050600">
    <property type="entry name" value="SETD3_SETD6_MTase"/>
</dbReference>
<dbReference type="SUPFAM" id="SSF82199">
    <property type="entry name" value="SET domain"/>
    <property type="match status" value="1"/>
</dbReference>
<dbReference type="InterPro" id="IPR001214">
    <property type="entry name" value="SET_dom"/>
</dbReference>
<proteinExistence type="predicted"/>
<dbReference type="PROSITE" id="PS50280">
    <property type="entry name" value="SET"/>
    <property type="match status" value="1"/>
</dbReference>
<evidence type="ECO:0000313" key="3">
    <source>
        <dbReference type="Proteomes" id="UP000250140"/>
    </source>
</evidence>
<reference evidence="2 3" key="1">
    <citation type="journal article" date="2016" name="Nat. Commun.">
        <title>Ectomycorrhizal ecology is imprinted in the genome of the dominant symbiotic fungus Cenococcum geophilum.</title>
        <authorList>
            <consortium name="DOE Joint Genome Institute"/>
            <person name="Peter M."/>
            <person name="Kohler A."/>
            <person name="Ohm R.A."/>
            <person name="Kuo A."/>
            <person name="Krutzmann J."/>
            <person name="Morin E."/>
            <person name="Arend M."/>
            <person name="Barry K.W."/>
            <person name="Binder M."/>
            <person name="Choi C."/>
            <person name="Clum A."/>
            <person name="Copeland A."/>
            <person name="Grisel N."/>
            <person name="Haridas S."/>
            <person name="Kipfer T."/>
            <person name="LaButti K."/>
            <person name="Lindquist E."/>
            <person name="Lipzen A."/>
            <person name="Maire R."/>
            <person name="Meier B."/>
            <person name="Mihaltcheva S."/>
            <person name="Molinier V."/>
            <person name="Murat C."/>
            <person name="Poggeler S."/>
            <person name="Quandt C.A."/>
            <person name="Sperisen C."/>
            <person name="Tritt A."/>
            <person name="Tisserant E."/>
            <person name="Crous P.W."/>
            <person name="Henrissat B."/>
            <person name="Nehls U."/>
            <person name="Egli S."/>
            <person name="Spatafora J.W."/>
            <person name="Grigoriev I.V."/>
            <person name="Martin F.M."/>
        </authorList>
    </citation>
    <scope>NUCLEOTIDE SEQUENCE [LARGE SCALE GENOMIC DNA]</scope>
    <source>
        <strain evidence="2 3">CBS 207.34</strain>
    </source>
</reference>
<feature type="domain" description="SET" evidence="1">
    <location>
        <begin position="30"/>
        <end position="271"/>
    </location>
</feature>
<keyword evidence="3" id="KW-1185">Reference proteome</keyword>
<dbReference type="GO" id="GO:0016279">
    <property type="term" value="F:protein-lysine N-methyltransferase activity"/>
    <property type="evidence" value="ECO:0007669"/>
    <property type="project" value="TreeGrafter"/>
</dbReference>
<protein>
    <submittedName>
        <fullName evidence="2">SET domain-containing protein</fullName>
    </submittedName>
</protein>
<gene>
    <name evidence="2" type="ORF">AOQ84DRAFT_433547</name>
</gene>
<dbReference type="AlphaFoldDB" id="A0A8E2JNY7"/>
<dbReference type="PANTHER" id="PTHR13271">
    <property type="entry name" value="UNCHARACTERIZED PUTATIVE METHYLTRANSFERASE"/>
    <property type="match status" value="1"/>
</dbReference>
<dbReference type="OrthoDB" id="441812at2759"/>
<sequence length="478" mass="54011">MIRRGRAEGWLKLPISAFRPWAELNGVTFDGVRVGSMPGFEHRGSTVIAEEDLTKGETNPLMVVPKDLILSRESVEGFAKSDKQLKEVLDSVGEYTRTSRGAILVFLLMQATISCPDIPGNIGVTNPLTEYIKFLPEEFLPTFWTKEEQELLVGTTLRSAIRAKMNSLLREFEHIRTATEHISWCQKYWWDDDEGQVTFEDWMHVDAMYRSRALEFPGIGDCMVPCVDMANHSSGDATVALYETDEDGNSILLLRAGKVVKQKDEITITYGDGKGACEMIFSYGFMEDSMDSAKIVFLDLDIPDDDPFRPAKIAVSAVAPGFRIFDNGDRTGWESDFVWLICVNEEDGLGFNFLQTNEGGRELRAFWKGAELEDTSKLRGLLQADALWEVYQLRAITLLQNRIEQQLEDLHEIGSPDKGPNVRDVPWKLAEKLRKLELGLLERASNDLEDQKLVLIESDSVRRYLGIEDEGNAEEDFS</sequence>
<dbReference type="Gene3D" id="3.90.1410.10">
    <property type="entry name" value="set domain protein methyltransferase, domain 1"/>
    <property type="match status" value="1"/>
</dbReference>
<accession>A0A8E2JNY7</accession>
<dbReference type="PANTHER" id="PTHR13271:SF76">
    <property type="entry name" value="SET DOMAIN-CONTAINING PROTEIN 8"/>
    <property type="match status" value="1"/>
</dbReference>
<name>A0A8E2JNY7_9PEZI</name>
<dbReference type="Proteomes" id="UP000250140">
    <property type="component" value="Unassembled WGS sequence"/>
</dbReference>
<evidence type="ECO:0000313" key="2">
    <source>
        <dbReference type="EMBL" id="OCL04295.1"/>
    </source>
</evidence>
<dbReference type="CDD" id="cd10527">
    <property type="entry name" value="SET_LSMT"/>
    <property type="match status" value="1"/>
</dbReference>
<organism evidence="2 3">
    <name type="scientific">Glonium stellatum</name>
    <dbReference type="NCBI Taxonomy" id="574774"/>
    <lineage>
        <taxon>Eukaryota</taxon>
        <taxon>Fungi</taxon>
        <taxon>Dikarya</taxon>
        <taxon>Ascomycota</taxon>
        <taxon>Pezizomycotina</taxon>
        <taxon>Dothideomycetes</taxon>
        <taxon>Pleosporomycetidae</taxon>
        <taxon>Gloniales</taxon>
        <taxon>Gloniaceae</taxon>
        <taxon>Glonium</taxon>
    </lineage>
</organism>
<dbReference type="GO" id="GO:0005634">
    <property type="term" value="C:nucleus"/>
    <property type="evidence" value="ECO:0007669"/>
    <property type="project" value="TreeGrafter"/>
</dbReference>
<dbReference type="InterPro" id="IPR046341">
    <property type="entry name" value="SET_dom_sf"/>
</dbReference>
<dbReference type="EMBL" id="KV750551">
    <property type="protein sequence ID" value="OCL04295.1"/>
    <property type="molecule type" value="Genomic_DNA"/>
</dbReference>